<accession>A0A3N4I0V8</accession>
<comment type="subcellular location">
    <subcellularLocation>
        <location evidence="1">Mitochondrion inner membrane</location>
    </subcellularLocation>
</comment>
<name>A0A3N4I0V8_ASCIM</name>
<dbReference type="OrthoDB" id="5511599at2759"/>
<evidence type="ECO:0000256" key="5">
    <source>
        <dbReference type="ARBA" id="ARBA00023136"/>
    </source>
</evidence>
<evidence type="ECO:0000256" key="3">
    <source>
        <dbReference type="ARBA" id="ARBA00022792"/>
    </source>
</evidence>
<dbReference type="Gene3D" id="4.10.91.10">
    <property type="entry name" value="Cytochrome c oxidase, subunit VIIa"/>
    <property type="match status" value="1"/>
</dbReference>
<evidence type="ECO:0000256" key="2">
    <source>
        <dbReference type="ARBA" id="ARBA00009331"/>
    </source>
</evidence>
<organism evidence="7 8">
    <name type="scientific">Ascobolus immersus RN42</name>
    <dbReference type="NCBI Taxonomy" id="1160509"/>
    <lineage>
        <taxon>Eukaryota</taxon>
        <taxon>Fungi</taxon>
        <taxon>Dikarya</taxon>
        <taxon>Ascomycota</taxon>
        <taxon>Pezizomycotina</taxon>
        <taxon>Pezizomycetes</taxon>
        <taxon>Pezizales</taxon>
        <taxon>Ascobolaceae</taxon>
        <taxon>Ascobolus</taxon>
    </lineage>
</organism>
<protein>
    <submittedName>
        <fullName evidence="7">Uncharacterized protein</fullName>
    </submittedName>
</protein>
<dbReference type="GO" id="GO:0006123">
    <property type="term" value="P:mitochondrial electron transport, cytochrome c to oxygen"/>
    <property type="evidence" value="ECO:0007669"/>
    <property type="project" value="InterPro"/>
</dbReference>
<dbReference type="EMBL" id="ML119762">
    <property type="protein sequence ID" value="RPA75514.1"/>
    <property type="molecule type" value="Genomic_DNA"/>
</dbReference>
<keyword evidence="3" id="KW-0999">Mitochondrion inner membrane</keyword>
<dbReference type="Pfam" id="PF02238">
    <property type="entry name" value="COX7a"/>
    <property type="match status" value="1"/>
</dbReference>
<evidence type="ECO:0000256" key="6">
    <source>
        <dbReference type="SAM" id="Phobius"/>
    </source>
</evidence>
<sequence length="64" mass="7519">MAYNRVNRVPHFQRLFQADDGRRIWMKTKLGRAMFYPYVGILGFTFAASVYGATRMAFGHKTWI</sequence>
<evidence type="ECO:0000256" key="4">
    <source>
        <dbReference type="ARBA" id="ARBA00023128"/>
    </source>
</evidence>
<dbReference type="InterPro" id="IPR039297">
    <property type="entry name" value="COX7a"/>
</dbReference>
<keyword evidence="4" id="KW-0496">Mitochondrion</keyword>
<evidence type="ECO:0000256" key="1">
    <source>
        <dbReference type="ARBA" id="ARBA00004273"/>
    </source>
</evidence>
<dbReference type="AlphaFoldDB" id="A0A3N4I0V8"/>
<proteinExistence type="inferred from homology"/>
<keyword evidence="6" id="KW-0812">Transmembrane</keyword>
<evidence type="ECO:0000313" key="7">
    <source>
        <dbReference type="EMBL" id="RPA75514.1"/>
    </source>
</evidence>
<dbReference type="InterPro" id="IPR036539">
    <property type="entry name" value="Cyt_c_oxidase_su7a_sf"/>
</dbReference>
<dbReference type="STRING" id="1160509.A0A3N4I0V8"/>
<dbReference type="Proteomes" id="UP000275078">
    <property type="component" value="Unassembled WGS sequence"/>
</dbReference>
<keyword evidence="5 6" id="KW-0472">Membrane</keyword>
<dbReference type="GO" id="GO:0045277">
    <property type="term" value="C:respiratory chain complex IV"/>
    <property type="evidence" value="ECO:0007669"/>
    <property type="project" value="InterPro"/>
</dbReference>
<evidence type="ECO:0000313" key="8">
    <source>
        <dbReference type="Proteomes" id="UP000275078"/>
    </source>
</evidence>
<reference evidence="7 8" key="1">
    <citation type="journal article" date="2018" name="Nat. Ecol. Evol.">
        <title>Pezizomycetes genomes reveal the molecular basis of ectomycorrhizal truffle lifestyle.</title>
        <authorList>
            <person name="Murat C."/>
            <person name="Payen T."/>
            <person name="Noel B."/>
            <person name="Kuo A."/>
            <person name="Morin E."/>
            <person name="Chen J."/>
            <person name="Kohler A."/>
            <person name="Krizsan K."/>
            <person name="Balestrini R."/>
            <person name="Da Silva C."/>
            <person name="Montanini B."/>
            <person name="Hainaut M."/>
            <person name="Levati E."/>
            <person name="Barry K.W."/>
            <person name="Belfiori B."/>
            <person name="Cichocki N."/>
            <person name="Clum A."/>
            <person name="Dockter R.B."/>
            <person name="Fauchery L."/>
            <person name="Guy J."/>
            <person name="Iotti M."/>
            <person name="Le Tacon F."/>
            <person name="Lindquist E.A."/>
            <person name="Lipzen A."/>
            <person name="Malagnac F."/>
            <person name="Mello A."/>
            <person name="Molinier V."/>
            <person name="Miyauchi S."/>
            <person name="Poulain J."/>
            <person name="Riccioni C."/>
            <person name="Rubini A."/>
            <person name="Sitrit Y."/>
            <person name="Splivallo R."/>
            <person name="Traeger S."/>
            <person name="Wang M."/>
            <person name="Zifcakova L."/>
            <person name="Wipf D."/>
            <person name="Zambonelli A."/>
            <person name="Paolocci F."/>
            <person name="Nowrousian M."/>
            <person name="Ottonello S."/>
            <person name="Baldrian P."/>
            <person name="Spatafora J.W."/>
            <person name="Henrissat B."/>
            <person name="Nagy L.G."/>
            <person name="Aury J.M."/>
            <person name="Wincker P."/>
            <person name="Grigoriev I.V."/>
            <person name="Bonfante P."/>
            <person name="Martin F.M."/>
        </authorList>
    </citation>
    <scope>NUCLEOTIDE SEQUENCE [LARGE SCALE GENOMIC DNA]</scope>
    <source>
        <strain evidence="7 8">RN42</strain>
    </source>
</reference>
<keyword evidence="8" id="KW-1185">Reference proteome</keyword>
<gene>
    <name evidence="7" type="ORF">BJ508DRAFT_418088</name>
</gene>
<comment type="similarity">
    <text evidence="2">Belongs to the cytochrome c oxidase VIIa family.</text>
</comment>
<feature type="transmembrane region" description="Helical" evidence="6">
    <location>
        <begin position="35"/>
        <end position="54"/>
    </location>
</feature>
<keyword evidence="6" id="KW-1133">Transmembrane helix</keyword>
<dbReference type="GO" id="GO:0005743">
    <property type="term" value="C:mitochondrial inner membrane"/>
    <property type="evidence" value="ECO:0007669"/>
    <property type="project" value="UniProtKB-SubCell"/>
</dbReference>